<keyword evidence="1" id="KW-1185">Reference proteome</keyword>
<gene>
    <name evidence="2" type="primary">LOC106819258</name>
</gene>
<organism evidence="1 2">
    <name type="scientific">Priapulus caudatus</name>
    <name type="common">Priapulid worm</name>
    <dbReference type="NCBI Taxonomy" id="37621"/>
    <lineage>
        <taxon>Eukaryota</taxon>
        <taxon>Metazoa</taxon>
        <taxon>Ecdysozoa</taxon>
        <taxon>Scalidophora</taxon>
        <taxon>Priapulida</taxon>
        <taxon>Priapulimorpha</taxon>
        <taxon>Priapulimorphida</taxon>
        <taxon>Priapulidae</taxon>
        <taxon>Priapulus</taxon>
    </lineage>
</organism>
<evidence type="ECO:0000313" key="1">
    <source>
        <dbReference type="Proteomes" id="UP000695022"/>
    </source>
</evidence>
<reference evidence="2" key="1">
    <citation type="submission" date="2025-08" db="UniProtKB">
        <authorList>
            <consortium name="RefSeq"/>
        </authorList>
    </citation>
    <scope>IDENTIFICATION</scope>
</reference>
<dbReference type="Proteomes" id="UP000695022">
    <property type="component" value="Unplaced"/>
</dbReference>
<dbReference type="RefSeq" id="XP_014679390.1">
    <property type="nucleotide sequence ID" value="XM_014823904.1"/>
</dbReference>
<protein>
    <submittedName>
        <fullName evidence="2">Helicase domino-like</fullName>
    </submittedName>
</protein>
<proteinExistence type="predicted"/>
<dbReference type="PANTHER" id="PTHR46459:SF1">
    <property type="entry name" value="E1A-BINDING PROTEIN P400"/>
    <property type="match status" value="1"/>
</dbReference>
<evidence type="ECO:0000313" key="2">
    <source>
        <dbReference type="RefSeq" id="XP_014679390.1"/>
    </source>
</evidence>
<dbReference type="GeneID" id="106819258"/>
<feature type="non-terminal residue" evidence="2">
    <location>
        <position position="157"/>
    </location>
</feature>
<name>A0ABM1F4L9_PRICU</name>
<accession>A0ABM1F4L9</accession>
<sequence length="157" mass="18500">MQLREEEEQRAEEEDEMLYTYSHDDATASQVWVDKTTSQHMPMWAPPTPPVDESDVYIDYSVCFLYEQTPMPESHLPPVYVKKEHKRLHLDHITSRKHHRPLKSEHAHAPRSLFDRPAAAVLKARRDAKLHRLKPSLPEPCADKPEWLIFEDWALLQ</sequence>
<dbReference type="PANTHER" id="PTHR46459">
    <property type="entry name" value="E1A-BINDING PROTEIN P400-RELATED"/>
    <property type="match status" value="1"/>
</dbReference>